<reference evidence="10 11" key="1">
    <citation type="submission" date="2018-06" db="EMBL/GenBank/DDBJ databases">
        <title>Genomic Encyclopedia of Archaeal and Bacterial Type Strains, Phase II (KMG-II): from individual species to whole genera.</title>
        <authorList>
            <person name="Goeker M."/>
        </authorList>
    </citation>
    <scope>NUCLEOTIDE SEQUENCE [LARGE SCALE GENOMIC DNA]</scope>
    <source>
        <strain evidence="10 11">DSM 21851</strain>
    </source>
</reference>
<keyword evidence="6 8" id="KW-0560">Oxidoreductase</keyword>
<feature type="domain" description="DHFR" evidence="9">
    <location>
        <begin position="2"/>
        <end position="162"/>
    </location>
</feature>
<evidence type="ECO:0000313" key="11">
    <source>
        <dbReference type="Proteomes" id="UP000248790"/>
    </source>
</evidence>
<evidence type="ECO:0000256" key="5">
    <source>
        <dbReference type="ARBA" id="ARBA00022857"/>
    </source>
</evidence>
<dbReference type="Gene3D" id="3.40.430.10">
    <property type="entry name" value="Dihydrofolate Reductase, subunit A"/>
    <property type="match status" value="1"/>
</dbReference>
<dbReference type="Pfam" id="PF00186">
    <property type="entry name" value="DHFR_1"/>
    <property type="match status" value="1"/>
</dbReference>
<dbReference type="GO" id="GO:0005829">
    <property type="term" value="C:cytosol"/>
    <property type="evidence" value="ECO:0007669"/>
    <property type="project" value="TreeGrafter"/>
</dbReference>
<dbReference type="GO" id="GO:0070401">
    <property type="term" value="F:NADP+ binding"/>
    <property type="evidence" value="ECO:0007669"/>
    <property type="project" value="UniProtKB-ARBA"/>
</dbReference>
<evidence type="ECO:0000256" key="1">
    <source>
        <dbReference type="ARBA" id="ARBA00004903"/>
    </source>
</evidence>
<protein>
    <recommendedName>
        <fullName evidence="3 8">Dihydrofolate reductase</fullName>
        <ecNumber evidence="3 8">1.5.1.3</ecNumber>
    </recommendedName>
</protein>
<keyword evidence="11" id="KW-1185">Reference proteome</keyword>
<dbReference type="SUPFAM" id="SSF53597">
    <property type="entry name" value="Dihydrofolate reductase-like"/>
    <property type="match status" value="1"/>
</dbReference>
<keyword evidence="4 8" id="KW-0554">One-carbon metabolism</keyword>
<evidence type="ECO:0000256" key="8">
    <source>
        <dbReference type="PIRNR" id="PIRNR000194"/>
    </source>
</evidence>
<dbReference type="GO" id="GO:0046452">
    <property type="term" value="P:dihydrofolate metabolic process"/>
    <property type="evidence" value="ECO:0007669"/>
    <property type="project" value="TreeGrafter"/>
</dbReference>
<dbReference type="CDD" id="cd00209">
    <property type="entry name" value="DHFR"/>
    <property type="match status" value="1"/>
</dbReference>
<evidence type="ECO:0000256" key="7">
    <source>
        <dbReference type="ARBA" id="ARBA00025067"/>
    </source>
</evidence>
<comment type="pathway">
    <text evidence="1 8">Cofactor biosynthesis; tetrahydrofolate biosynthesis; 5,6,7,8-tetrahydrofolate from 7,8-dihydrofolate: step 1/1.</text>
</comment>
<dbReference type="PANTHER" id="PTHR48069">
    <property type="entry name" value="DIHYDROFOLATE REDUCTASE"/>
    <property type="match status" value="1"/>
</dbReference>
<evidence type="ECO:0000256" key="6">
    <source>
        <dbReference type="ARBA" id="ARBA00023002"/>
    </source>
</evidence>
<dbReference type="EMBL" id="QLMC01000004">
    <property type="protein sequence ID" value="RAJ95453.1"/>
    <property type="molecule type" value="Genomic_DNA"/>
</dbReference>
<name>A0A327WSM3_LARAB</name>
<dbReference type="InterPro" id="IPR012259">
    <property type="entry name" value="DHFR"/>
</dbReference>
<evidence type="ECO:0000256" key="2">
    <source>
        <dbReference type="ARBA" id="ARBA00009539"/>
    </source>
</evidence>
<dbReference type="Proteomes" id="UP000248790">
    <property type="component" value="Unassembled WGS sequence"/>
</dbReference>
<dbReference type="EC" id="1.5.1.3" evidence="3 8"/>
<sequence>MLLSLIAAVAENGVIGQENELVWHLPDDFRYFKQTTSGHPVLMGRKTFESLGKPLPNRLNIVITRNPDYQPDGVVAVDSLEKALSEARKTAVTEIFVIGGAEIYRQALPIVDRLYLTEVKAAFEGDTRFPEFDKAEWQEISRHHHPADDRHAVAFDFVIWERKRESLRQ</sequence>
<dbReference type="GO" id="GO:0006730">
    <property type="term" value="P:one-carbon metabolic process"/>
    <property type="evidence" value="ECO:0007669"/>
    <property type="project" value="UniProtKB-KW"/>
</dbReference>
<dbReference type="InterPro" id="IPR024072">
    <property type="entry name" value="DHFR-like_dom_sf"/>
</dbReference>
<evidence type="ECO:0000256" key="3">
    <source>
        <dbReference type="ARBA" id="ARBA00012856"/>
    </source>
</evidence>
<dbReference type="PROSITE" id="PS51330">
    <property type="entry name" value="DHFR_2"/>
    <property type="match status" value="1"/>
</dbReference>
<dbReference type="GO" id="GO:0004146">
    <property type="term" value="F:dihydrofolate reductase activity"/>
    <property type="evidence" value="ECO:0007669"/>
    <property type="project" value="UniProtKB-EC"/>
</dbReference>
<gene>
    <name evidence="10" type="ORF">LX87_03199</name>
</gene>
<evidence type="ECO:0000259" key="9">
    <source>
        <dbReference type="PROSITE" id="PS51330"/>
    </source>
</evidence>
<evidence type="ECO:0000313" key="10">
    <source>
        <dbReference type="EMBL" id="RAJ95453.1"/>
    </source>
</evidence>
<dbReference type="FunFam" id="3.40.430.10:FF:000001">
    <property type="entry name" value="Dihydrofolate reductase"/>
    <property type="match status" value="1"/>
</dbReference>
<dbReference type="OrthoDB" id="9804315at2"/>
<dbReference type="GO" id="GO:0046654">
    <property type="term" value="P:tetrahydrofolate biosynthetic process"/>
    <property type="evidence" value="ECO:0007669"/>
    <property type="project" value="UniProtKB-UniPathway"/>
</dbReference>
<proteinExistence type="inferred from homology"/>
<dbReference type="InterPro" id="IPR001796">
    <property type="entry name" value="DHFR_dom"/>
</dbReference>
<comment type="catalytic activity">
    <reaction evidence="8">
        <text>(6S)-5,6,7,8-tetrahydrofolate + NADP(+) = 7,8-dihydrofolate + NADPH + H(+)</text>
        <dbReference type="Rhea" id="RHEA:15009"/>
        <dbReference type="ChEBI" id="CHEBI:15378"/>
        <dbReference type="ChEBI" id="CHEBI:57451"/>
        <dbReference type="ChEBI" id="CHEBI:57453"/>
        <dbReference type="ChEBI" id="CHEBI:57783"/>
        <dbReference type="ChEBI" id="CHEBI:58349"/>
        <dbReference type="EC" id="1.5.1.3"/>
    </reaction>
</comment>
<dbReference type="AlphaFoldDB" id="A0A327WSM3"/>
<organism evidence="10 11">
    <name type="scientific">Larkinella arboricola</name>
    <dbReference type="NCBI Taxonomy" id="643671"/>
    <lineage>
        <taxon>Bacteria</taxon>
        <taxon>Pseudomonadati</taxon>
        <taxon>Bacteroidota</taxon>
        <taxon>Cytophagia</taxon>
        <taxon>Cytophagales</taxon>
        <taxon>Spirosomataceae</taxon>
        <taxon>Larkinella</taxon>
    </lineage>
</organism>
<comment type="function">
    <text evidence="7 8">Key enzyme in folate metabolism. Catalyzes an essential reaction for de novo glycine and purine synthesis, and for DNA precursor synthesis.</text>
</comment>
<evidence type="ECO:0000256" key="4">
    <source>
        <dbReference type="ARBA" id="ARBA00022563"/>
    </source>
</evidence>
<dbReference type="UniPathway" id="UPA00077">
    <property type="reaction ID" value="UER00158"/>
</dbReference>
<comment type="similarity">
    <text evidence="2 8">Belongs to the dihydrofolate reductase family.</text>
</comment>
<dbReference type="PIRSF" id="PIRSF000194">
    <property type="entry name" value="DHFR"/>
    <property type="match status" value="1"/>
</dbReference>
<dbReference type="PRINTS" id="PR00070">
    <property type="entry name" value="DHFR"/>
</dbReference>
<keyword evidence="5 8" id="KW-0521">NADP</keyword>
<dbReference type="GO" id="GO:0046655">
    <property type="term" value="P:folic acid metabolic process"/>
    <property type="evidence" value="ECO:0007669"/>
    <property type="project" value="TreeGrafter"/>
</dbReference>
<dbReference type="RefSeq" id="WP_111629266.1">
    <property type="nucleotide sequence ID" value="NZ_QLMC01000004.1"/>
</dbReference>
<dbReference type="PANTHER" id="PTHR48069:SF3">
    <property type="entry name" value="DIHYDROFOLATE REDUCTASE"/>
    <property type="match status" value="1"/>
</dbReference>
<accession>A0A327WSM3</accession>
<comment type="caution">
    <text evidence="10">The sequence shown here is derived from an EMBL/GenBank/DDBJ whole genome shotgun (WGS) entry which is preliminary data.</text>
</comment>